<dbReference type="Pfam" id="PF00186">
    <property type="entry name" value="DHFR_1"/>
    <property type="match status" value="1"/>
</dbReference>
<dbReference type="GO" id="GO:0050661">
    <property type="term" value="F:NADP binding"/>
    <property type="evidence" value="ECO:0007669"/>
    <property type="project" value="InterPro"/>
</dbReference>
<evidence type="ECO:0000259" key="10">
    <source>
        <dbReference type="PROSITE" id="PS51330"/>
    </source>
</evidence>
<dbReference type="PROSITE" id="PS00075">
    <property type="entry name" value="DHFR_1"/>
    <property type="match status" value="1"/>
</dbReference>
<keyword evidence="12" id="KW-1185">Reference proteome</keyword>
<evidence type="ECO:0000313" key="11">
    <source>
        <dbReference type="EMBL" id="PZX42345.1"/>
    </source>
</evidence>
<dbReference type="InterPro" id="IPR012259">
    <property type="entry name" value="DHFR"/>
</dbReference>
<gene>
    <name evidence="11" type="ORF">LY56_02040</name>
</gene>
<dbReference type="InterPro" id="IPR024072">
    <property type="entry name" value="DHFR-like_dom_sf"/>
</dbReference>
<proteinExistence type="inferred from homology"/>
<dbReference type="GO" id="GO:0046654">
    <property type="term" value="P:tetrahydrofolate biosynthetic process"/>
    <property type="evidence" value="ECO:0007669"/>
    <property type="project" value="UniProtKB-UniPathway"/>
</dbReference>
<dbReference type="CDD" id="cd00209">
    <property type="entry name" value="DHFR"/>
    <property type="match status" value="1"/>
</dbReference>
<dbReference type="PANTHER" id="PTHR48069:SF3">
    <property type="entry name" value="DIHYDROFOLATE REDUCTASE"/>
    <property type="match status" value="1"/>
</dbReference>
<protein>
    <recommendedName>
        <fullName evidence="3 8">Dihydrofolate reductase</fullName>
        <ecNumber evidence="3 8">1.5.1.3</ecNumber>
    </recommendedName>
</protein>
<dbReference type="GO" id="GO:0006730">
    <property type="term" value="P:one-carbon metabolic process"/>
    <property type="evidence" value="ECO:0007669"/>
    <property type="project" value="UniProtKB-KW"/>
</dbReference>
<name>A0A2W7QVG5_9RHOB</name>
<comment type="catalytic activity">
    <reaction evidence="8">
        <text>(6S)-5,6,7,8-tetrahydrofolate + NADP(+) = 7,8-dihydrofolate + NADPH + H(+)</text>
        <dbReference type="Rhea" id="RHEA:15009"/>
        <dbReference type="ChEBI" id="CHEBI:15378"/>
        <dbReference type="ChEBI" id="CHEBI:57451"/>
        <dbReference type="ChEBI" id="CHEBI:57453"/>
        <dbReference type="ChEBI" id="CHEBI:57783"/>
        <dbReference type="ChEBI" id="CHEBI:58349"/>
        <dbReference type="EC" id="1.5.1.3"/>
    </reaction>
</comment>
<evidence type="ECO:0000256" key="9">
    <source>
        <dbReference type="RuleBase" id="RU004474"/>
    </source>
</evidence>
<dbReference type="InterPro" id="IPR017925">
    <property type="entry name" value="DHFR_CS"/>
</dbReference>
<dbReference type="GO" id="GO:0004146">
    <property type="term" value="F:dihydrofolate reductase activity"/>
    <property type="evidence" value="ECO:0007669"/>
    <property type="project" value="UniProtKB-EC"/>
</dbReference>
<dbReference type="EMBL" id="QKZQ01000008">
    <property type="protein sequence ID" value="PZX42345.1"/>
    <property type="molecule type" value="Genomic_DNA"/>
</dbReference>
<keyword evidence="6 8" id="KW-0560">Oxidoreductase</keyword>
<comment type="function">
    <text evidence="7 8">Key enzyme in folate metabolism. Catalyzes an essential reaction for de novo glycine and purine synthesis, and for DNA precursor synthesis.</text>
</comment>
<dbReference type="GO" id="GO:0005829">
    <property type="term" value="C:cytosol"/>
    <property type="evidence" value="ECO:0007669"/>
    <property type="project" value="TreeGrafter"/>
</dbReference>
<accession>A0A2W7QVG5</accession>
<comment type="similarity">
    <text evidence="2 8 9">Belongs to the dihydrofolate reductase family.</text>
</comment>
<evidence type="ECO:0000256" key="3">
    <source>
        <dbReference type="ARBA" id="ARBA00012856"/>
    </source>
</evidence>
<keyword evidence="5 8" id="KW-0521">NADP</keyword>
<dbReference type="PIRSF" id="PIRSF000194">
    <property type="entry name" value="DHFR"/>
    <property type="match status" value="1"/>
</dbReference>
<evidence type="ECO:0000256" key="4">
    <source>
        <dbReference type="ARBA" id="ARBA00022563"/>
    </source>
</evidence>
<dbReference type="EC" id="1.5.1.3" evidence="3 8"/>
<dbReference type="InterPro" id="IPR001796">
    <property type="entry name" value="DHFR_dom"/>
</dbReference>
<sequence>MMTLIVARARHSAIGKDNSIPWHAPEDLAAFQRETLGGAVIMGRNTWDSLPKRPLPRRLNIVVTSRPADAGADALFLPLDRAVEGARAAGYLRHYAIGGAGIYRSFLPVADRLLITEVDLDVPDADTFFPDFDASQWRLNAKLPLRQDAPRCVIHEFLRN</sequence>
<dbReference type="Gene3D" id="3.40.430.10">
    <property type="entry name" value="Dihydrofolate Reductase, subunit A"/>
    <property type="match status" value="1"/>
</dbReference>
<organism evidence="11 12">
    <name type="scientific">Roseinatronobacter thiooxidans</name>
    <dbReference type="NCBI Taxonomy" id="121821"/>
    <lineage>
        <taxon>Bacteria</taxon>
        <taxon>Pseudomonadati</taxon>
        <taxon>Pseudomonadota</taxon>
        <taxon>Alphaproteobacteria</taxon>
        <taxon>Rhodobacterales</taxon>
        <taxon>Paracoccaceae</taxon>
        <taxon>Roseinatronobacter</taxon>
    </lineage>
</organism>
<evidence type="ECO:0000313" key="12">
    <source>
        <dbReference type="Proteomes" id="UP000249364"/>
    </source>
</evidence>
<reference evidence="11 12" key="1">
    <citation type="submission" date="2018-06" db="EMBL/GenBank/DDBJ databases">
        <title>Genomic Encyclopedia of Archaeal and Bacterial Type Strains, Phase II (KMG-II): from individual species to whole genera.</title>
        <authorList>
            <person name="Goeker M."/>
        </authorList>
    </citation>
    <scope>NUCLEOTIDE SEQUENCE [LARGE SCALE GENOMIC DNA]</scope>
    <source>
        <strain evidence="11 12">DSM 13087</strain>
    </source>
</reference>
<evidence type="ECO:0000256" key="8">
    <source>
        <dbReference type="PIRNR" id="PIRNR000194"/>
    </source>
</evidence>
<evidence type="ECO:0000256" key="2">
    <source>
        <dbReference type="ARBA" id="ARBA00009539"/>
    </source>
</evidence>
<evidence type="ECO:0000256" key="6">
    <source>
        <dbReference type="ARBA" id="ARBA00023002"/>
    </source>
</evidence>
<dbReference type="GO" id="GO:0046655">
    <property type="term" value="P:folic acid metabolic process"/>
    <property type="evidence" value="ECO:0007669"/>
    <property type="project" value="TreeGrafter"/>
</dbReference>
<comment type="pathway">
    <text evidence="1 8">Cofactor biosynthesis; tetrahydrofolate biosynthesis; 5,6,7,8-tetrahydrofolate from 7,8-dihydrofolate: step 1/1.</text>
</comment>
<dbReference type="OrthoDB" id="9804315at2"/>
<dbReference type="Proteomes" id="UP000249364">
    <property type="component" value="Unassembled WGS sequence"/>
</dbReference>
<dbReference type="PRINTS" id="PR00070">
    <property type="entry name" value="DHFR"/>
</dbReference>
<dbReference type="PROSITE" id="PS51330">
    <property type="entry name" value="DHFR_2"/>
    <property type="match status" value="1"/>
</dbReference>
<dbReference type="PANTHER" id="PTHR48069">
    <property type="entry name" value="DIHYDROFOLATE REDUCTASE"/>
    <property type="match status" value="1"/>
</dbReference>
<evidence type="ECO:0000256" key="7">
    <source>
        <dbReference type="ARBA" id="ARBA00025067"/>
    </source>
</evidence>
<dbReference type="STRING" id="121821.GCA_001870675_01623"/>
<feature type="domain" description="DHFR" evidence="10">
    <location>
        <begin position="1"/>
        <end position="160"/>
    </location>
</feature>
<dbReference type="UniPathway" id="UPA00077">
    <property type="reaction ID" value="UER00158"/>
</dbReference>
<dbReference type="SUPFAM" id="SSF53597">
    <property type="entry name" value="Dihydrofolate reductase-like"/>
    <property type="match status" value="1"/>
</dbReference>
<dbReference type="AlphaFoldDB" id="A0A2W7QVG5"/>
<comment type="caution">
    <text evidence="11">The sequence shown here is derived from an EMBL/GenBank/DDBJ whole genome shotgun (WGS) entry which is preliminary data.</text>
</comment>
<keyword evidence="4 8" id="KW-0554">One-carbon metabolism</keyword>
<dbReference type="RefSeq" id="WP_071468360.1">
    <property type="nucleotide sequence ID" value="NZ_MEHT01000005.1"/>
</dbReference>
<dbReference type="GO" id="GO:0046452">
    <property type="term" value="P:dihydrofolate metabolic process"/>
    <property type="evidence" value="ECO:0007669"/>
    <property type="project" value="TreeGrafter"/>
</dbReference>
<evidence type="ECO:0000256" key="1">
    <source>
        <dbReference type="ARBA" id="ARBA00004903"/>
    </source>
</evidence>
<evidence type="ECO:0000256" key="5">
    <source>
        <dbReference type="ARBA" id="ARBA00022857"/>
    </source>
</evidence>